<keyword evidence="1" id="KW-0805">Transcription regulation</keyword>
<dbReference type="PRINTS" id="PR00038">
    <property type="entry name" value="HTHLUXR"/>
</dbReference>
<feature type="transmembrane region" description="Helical" evidence="4">
    <location>
        <begin position="224"/>
        <end position="246"/>
    </location>
</feature>
<dbReference type="Pfam" id="PF00196">
    <property type="entry name" value="GerE"/>
    <property type="match status" value="1"/>
</dbReference>
<dbReference type="Gene3D" id="1.10.10.10">
    <property type="entry name" value="Winged helix-like DNA-binding domain superfamily/Winged helix DNA-binding domain"/>
    <property type="match status" value="1"/>
</dbReference>
<feature type="transmembrane region" description="Helical" evidence="4">
    <location>
        <begin position="89"/>
        <end position="108"/>
    </location>
</feature>
<dbReference type="GO" id="GO:0006355">
    <property type="term" value="P:regulation of DNA-templated transcription"/>
    <property type="evidence" value="ECO:0007669"/>
    <property type="project" value="InterPro"/>
</dbReference>
<keyword evidence="4" id="KW-1133">Transmembrane helix</keyword>
<feature type="domain" description="HTH luxR-type" evidence="5">
    <location>
        <begin position="457"/>
        <end position="522"/>
    </location>
</feature>
<feature type="transmembrane region" description="Helical" evidence="4">
    <location>
        <begin position="150"/>
        <end position="170"/>
    </location>
</feature>
<keyword evidence="7" id="KW-1185">Reference proteome</keyword>
<evidence type="ECO:0000256" key="4">
    <source>
        <dbReference type="SAM" id="Phobius"/>
    </source>
</evidence>
<dbReference type="KEGG" id="ddt:AAY81_08515"/>
<dbReference type="PANTHER" id="PTHR44688:SF16">
    <property type="entry name" value="DNA-BINDING TRANSCRIPTIONAL ACTIVATOR DEVR_DOSR"/>
    <property type="match status" value="1"/>
</dbReference>
<dbReference type="RefSeq" id="WP_066663946.1">
    <property type="nucleotide sequence ID" value="NZ_CP011402.1"/>
</dbReference>
<accession>A0A172RZN3</accession>
<feature type="transmembrane region" description="Helical" evidence="4">
    <location>
        <begin position="284"/>
        <end position="305"/>
    </location>
</feature>
<organism evidence="6 7">
    <name type="scientific">Denitrobacterium detoxificans</name>
    <dbReference type="NCBI Taxonomy" id="79604"/>
    <lineage>
        <taxon>Bacteria</taxon>
        <taxon>Bacillati</taxon>
        <taxon>Actinomycetota</taxon>
        <taxon>Coriobacteriia</taxon>
        <taxon>Eggerthellales</taxon>
        <taxon>Eggerthellaceae</taxon>
        <taxon>Denitrobacterium</taxon>
    </lineage>
</organism>
<dbReference type="OrthoDB" id="3171335at2"/>
<evidence type="ECO:0000256" key="1">
    <source>
        <dbReference type="ARBA" id="ARBA00023015"/>
    </source>
</evidence>
<keyword evidence="4" id="KW-0472">Membrane</keyword>
<proteinExistence type="predicted"/>
<sequence>MNNEEGARKAGVFSGVREAVRVYAPLIPTIIGLVCARDCLIVGSYGSYVETDQGLFTDGATLVSLIPAFIVAAWLWLGNVRFTKRQVNIIGHALIGLQALVLVLLSALEHTPGVSVDVLLVMHAANEFLGYMNIGYWLRRVRGCSTSTAVVVAMGALAISEVVLLVFAFLPDPVDNVCSPLLAALQVPLIRAARKRKKAFEIESPTLRSDYFGFMEDNVSSSKFLMVTGLGIAFLSVVIGLLRGYPAGEGIALGPVHRVAYAVIVITLRMSIVVAVLRGRTRVMTVGIWQIMQALGCLAIVAYALLPDDMGVGACLSTSTNALMVVFDGYVIIAFMSYGYRDPWYYMLSGFAVFLAPRALARMAEGGLAVLGVDPVQIMAIMGVAMVISAQFILGQLILVYMDGRNAAHGGEGADTSHEVVTSNHPVIKNLMGLDEGVEPTSREDAMRMAMEEGVHELGQQFLLTEREEEVLVQYALGKTQQRVAEELFISPGTVHAHIKRIYGKTGLHSRQDVLDYLREYAR</sequence>
<protein>
    <submittedName>
        <fullName evidence="6">Regulatory protein, luxR family</fullName>
    </submittedName>
</protein>
<evidence type="ECO:0000313" key="6">
    <source>
        <dbReference type="EMBL" id="SEO54632.1"/>
    </source>
</evidence>
<keyword evidence="2" id="KW-0238">DNA-binding</keyword>
<dbReference type="CDD" id="cd06170">
    <property type="entry name" value="LuxR_C_like"/>
    <property type="match status" value="1"/>
</dbReference>
<dbReference type="GO" id="GO:0003677">
    <property type="term" value="F:DNA binding"/>
    <property type="evidence" value="ECO:0007669"/>
    <property type="project" value="UniProtKB-KW"/>
</dbReference>
<keyword evidence="3" id="KW-0804">Transcription</keyword>
<dbReference type="InterPro" id="IPR016032">
    <property type="entry name" value="Sig_transdc_resp-reg_C-effctor"/>
</dbReference>
<evidence type="ECO:0000259" key="5">
    <source>
        <dbReference type="PROSITE" id="PS50043"/>
    </source>
</evidence>
<dbReference type="PANTHER" id="PTHR44688">
    <property type="entry name" value="DNA-BINDING TRANSCRIPTIONAL ACTIVATOR DEVR_DOSR"/>
    <property type="match status" value="1"/>
</dbReference>
<evidence type="ECO:0000256" key="2">
    <source>
        <dbReference type="ARBA" id="ARBA00023125"/>
    </source>
</evidence>
<dbReference type="SMART" id="SM00421">
    <property type="entry name" value="HTH_LUXR"/>
    <property type="match status" value="1"/>
</dbReference>
<keyword evidence="4" id="KW-0812">Transmembrane</keyword>
<dbReference type="PROSITE" id="PS50043">
    <property type="entry name" value="HTH_LUXR_2"/>
    <property type="match status" value="1"/>
</dbReference>
<reference evidence="7" key="1">
    <citation type="submission" date="2016-10" db="EMBL/GenBank/DDBJ databases">
        <authorList>
            <person name="Varghese N."/>
        </authorList>
    </citation>
    <scope>NUCLEOTIDE SEQUENCE [LARGE SCALE GENOMIC DNA]</scope>
    <source>
        <strain evidence="7">DSM 21843</strain>
    </source>
</reference>
<dbReference type="Proteomes" id="UP000182975">
    <property type="component" value="Unassembled WGS sequence"/>
</dbReference>
<feature type="transmembrane region" description="Helical" evidence="4">
    <location>
        <begin position="258"/>
        <end position="277"/>
    </location>
</feature>
<feature type="transmembrane region" description="Helical" evidence="4">
    <location>
        <begin position="120"/>
        <end position="138"/>
    </location>
</feature>
<evidence type="ECO:0000313" key="7">
    <source>
        <dbReference type="Proteomes" id="UP000182975"/>
    </source>
</evidence>
<feature type="transmembrane region" description="Helical" evidence="4">
    <location>
        <begin position="376"/>
        <end position="401"/>
    </location>
</feature>
<evidence type="ECO:0000256" key="3">
    <source>
        <dbReference type="ARBA" id="ARBA00023163"/>
    </source>
</evidence>
<dbReference type="InterPro" id="IPR036388">
    <property type="entry name" value="WH-like_DNA-bd_sf"/>
</dbReference>
<name>A0A172RZN3_9ACTN</name>
<dbReference type="PATRIC" id="fig|79604.3.peg.1707"/>
<feature type="transmembrane region" description="Helical" evidence="4">
    <location>
        <begin position="59"/>
        <end position="77"/>
    </location>
</feature>
<dbReference type="SUPFAM" id="SSF46894">
    <property type="entry name" value="C-terminal effector domain of the bipartite response regulators"/>
    <property type="match status" value="1"/>
</dbReference>
<dbReference type="EMBL" id="FOEC01000002">
    <property type="protein sequence ID" value="SEO54632.1"/>
    <property type="molecule type" value="Genomic_DNA"/>
</dbReference>
<feature type="transmembrane region" description="Helical" evidence="4">
    <location>
        <begin position="311"/>
        <end position="333"/>
    </location>
</feature>
<dbReference type="InterPro" id="IPR000792">
    <property type="entry name" value="Tscrpt_reg_LuxR_C"/>
</dbReference>
<gene>
    <name evidence="6" type="ORF">SAMN02910314_00520</name>
</gene>
<dbReference type="AlphaFoldDB" id="A0A172RZN3"/>
<dbReference type="STRING" id="79604.AAY81_08515"/>